<keyword evidence="1" id="KW-0723">Serine/threonine-protein kinase</keyword>
<feature type="domain" description="Protein kinase" evidence="8">
    <location>
        <begin position="441"/>
        <end position="719"/>
    </location>
</feature>
<dbReference type="Pfam" id="PF00704">
    <property type="entry name" value="Glyco_hydro_18"/>
    <property type="match status" value="1"/>
</dbReference>
<keyword evidence="2" id="KW-0808">Transferase</keyword>
<comment type="caution">
    <text evidence="10">The sequence shown here is derived from an EMBL/GenBank/DDBJ whole genome shotgun (WGS) entry which is preliminary data.</text>
</comment>
<dbReference type="EMBL" id="AYRZ02000007">
    <property type="protein sequence ID" value="PHT75398.1"/>
    <property type="molecule type" value="Genomic_DNA"/>
</dbReference>
<evidence type="ECO:0000256" key="6">
    <source>
        <dbReference type="SAM" id="Phobius"/>
    </source>
</evidence>
<reference evidence="10 11" key="2">
    <citation type="journal article" date="2017" name="Genome Biol.">
        <title>New reference genome sequences of hot pepper reveal the massive evolution of plant disease-resistance genes by retroduplication.</title>
        <authorList>
            <person name="Kim S."/>
            <person name="Park J."/>
            <person name="Yeom S.I."/>
            <person name="Kim Y.M."/>
            <person name="Seo E."/>
            <person name="Kim K.T."/>
            <person name="Kim M.S."/>
            <person name="Lee J.M."/>
            <person name="Cheong K."/>
            <person name="Shin H.S."/>
            <person name="Kim S.B."/>
            <person name="Han K."/>
            <person name="Lee J."/>
            <person name="Park M."/>
            <person name="Lee H.A."/>
            <person name="Lee H.Y."/>
            <person name="Lee Y."/>
            <person name="Oh S."/>
            <person name="Lee J.H."/>
            <person name="Choi E."/>
            <person name="Choi E."/>
            <person name="Lee S.E."/>
            <person name="Jeon J."/>
            <person name="Kim H."/>
            <person name="Choi G."/>
            <person name="Song H."/>
            <person name="Lee J."/>
            <person name="Lee S.C."/>
            <person name="Kwon J.K."/>
            <person name="Lee H.Y."/>
            <person name="Koo N."/>
            <person name="Hong Y."/>
            <person name="Kim R.W."/>
            <person name="Kang W.H."/>
            <person name="Huh J.H."/>
            <person name="Kang B.C."/>
            <person name="Yang T.J."/>
            <person name="Lee Y.H."/>
            <person name="Bennetzen J.L."/>
            <person name="Choi D."/>
        </authorList>
    </citation>
    <scope>NUCLEOTIDE SEQUENCE [LARGE SCALE GENOMIC DNA]</scope>
    <source>
        <strain evidence="11">cv. CM334</strain>
    </source>
</reference>
<feature type="chain" id="PRO_5013800877" evidence="7">
    <location>
        <begin position="28"/>
        <end position="759"/>
    </location>
</feature>
<dbReference type="CDD" id="cd02879">
    <property type="entry name" value="GH18_plant_chitinase_class_V"/>
    <property type="match status" value="1"/>
</dbReference>
<dbReference type="OMA" id="WVHVRSY"/>
<keyword evidence="4" id="KW-0418">Kinase</keyword>
<dbReference type="GO" id="GO:0005576">
    <property type="term" value="C:extracellular region"/>
    <property type="evidence" value="ECO:0000318"/>
    <property type="project" value="GO_Central"/>
</dbReference>
<keyword evidence="7" id="KW-0732">Signal</keyword>
<dbReference type="Proteomes" id="UP000222542">
    <property type="component" value="Unassembled WGS sequence"/>
</dbReference>
<dbReference type="GO" id="GO:0004674">
    <property type="term" value="F:protein serine/threonine kinase activity"/>
    <property type="evidence" value="ECO:0007669"/>
    <property type="project" value="UniProtKB-KW"/>
</dbReference>
<evidence type="ECO:0000256" key="5">
    <source>
        <dbReference type="ARBA" id="ARBA00022840"/>
    </source>
</evidence>
<dbReference type="InterPro" id="IPR011583">
    <property type="entry name" value="Chitinase_II/V-like_cat"/>
</dbReference>
<keyword evidence="6" id="KW-0472">Membrane</keyword>
<dbReference type="FunFam" id="3.30.200.20:FF:000951">
    <property type="entry name" value="Uncharacterized protein"/>
    <property type="match status" value="1"/>
</dbReference>
<evidence type="ECO:0000259" key="9">
    <source>
        <dbReference type="PROSITE" id="PS51910"/>
    </source>
</evidence>
<dbReference type="FunFam" id="1.10.510.10:FF:001964">
    <property type="entry name" value="Uncharacterized protein"/>
    <property type="match status" value="1"/>
</dbReference>
<gene>
    <name evidence="10" type="ORF">T459_18920</name>
</gene>
<evidence type="ECO:0000313" key="10">
    <source>
        <dbReference type="EMBL" id="PHT75398.1"/>
    </source>
</evidence>
<dbReference type="Gene3D" id="1.10.510.10">
    <property type="entry name" value="Transferase(Phosphotransferase) domain 1"/>
    <property type="match status" value="1"/>
</dbReference>
<dbReference type="Gramene" id="PHT75398">
    <property type="protein sequence ID" value="PHT75398"/>
    <property type="gene ID" value="T459_18920"/>
</dbReference>
<dbReference type="InterPro" id="IPR017853">
    <property type="entry name" value="GH"/>
</dbReference>
<dbReference type="SUPFAM" id="SSF51445">
    <property type="entry name" value="(Trans)glycosidases"/>
    <property type="match status" value="1"/>
</dbReference>
<accession>A0A2G2Z077</accession>
<feature type="signal peptide" evidence="7">
    <location>
        <begin position="1"/>
        <end position="27"/>
    </location>
</feature>
<dbReference type="Gene3D" id="3.10.50.10">
    <property type="match status" value="1"/>
</dbReference>
<name>A0A2G2Z077_CAPAN</name>
<reference evidence="10 11" key="1">
    <citation type="journal article" date="2014" name="Nat. Genet.">
        <title>Genome sequence of the hot pepper provides insights into the evolution of pungency in Capsicum species.</title>
        <authorList>
            <person name="Kim S."/>
            <person name="Park M."/>
            <person name="Yeom S.I."/>
            <person name="Kim Y.M."/>
            <person name="Lee J.M."/>
            <person name="Lee H.A."/>
            <person name="Seo E."/>
            <person name="Choi J."/>
            <person name="Cheong K."/>
            <person name="Kim K.T."/>
            <person name="Jung K."/>
            <person name="Lee G.W."/>
            <person name="Oh S.K."/>
            <person name="Bae C."/>
            <person name="Kim S.B."/>
            <person name="Lee H.Y."/>
            <person name="Kim S.Y."/>
            <person name="Kim M.S."/>
            <person name="Kang B.C."/>
            <person name="Jo Y.D."/>
            <person name="Yang H.B."/>
            <person name="Jeong H.J."/>
            <person name="Kang W.H."/>
            <person name="Kwon J.K."/>
            <person name="Shin C."/>
            <person name="Lim J.Y."/>
            <person name="Park J.H."/>
            <person name="Huh J.H."/>
            <person name="Kim J.S."/>
            <person name="Kim B.D."/>
            <person name="Cohen O."/>
            <person name="Paran I."/>
            <person name="Suh M.C."/>
            <person name="Lee S.B."/>
            <person name="Kim Y.K."/>
            <person name="Shin Y."/>
            <person name="Noh S.J."/>
            <person name="Park J."/>
            <person name="Seo Y.S."/>
            <person name="Kwon S.Y."/>
            <person name="Kim H.A."/>
            <person name="Park J.M."/>
            <person name="Kim H.J."/>
            <person name="Choi S.B."/>
            <person name="Bosland P.W."/>
            <person name="Reeves G."/>
            <person name="Jo S.H."/>
            <person name="Lee B.W."/>
            <person name="Cho H.T."/>
            <person name="Choi H.S."/>
            <person name="Lee M.S."/>
            <person name="Yu Y."/>
            <person name="Do Choi Y."/>
            <person name="Park B.S."/>
            <person name="van Deynze A."/>
            <person name="Ashrafi H."/>
            <person name="Hill T."/>
            <person name="Kim W.T."/>
            <person name="Pai H.S."/>
            <person name="Ahn H.K."/>
            <person name="Yeam I."/>
            <person name="Giovannoni J.J."/>
            <person name="Rose J.K."/>
            <person name="Sorensen I."/>
            <person name="Lee S.J."/>
            <person name="Kim R.W."/>
            <person name="Choi I.Y."/>
            <person name="Choi B.S."/>
            <person name="Lim J.S."/>
            <person name="Lee Y.H."/>
            <person name="Choi D."/>
        </authorList>
    </citation>
    <scope>NUCLEOTIDE SEQUENCE [LARGE SCALE GENOMIC DNA]</scope>
    <source>
        <strain evidence="11">cv. CM334</strain>
    </source>
</reference>
<dbReference type="PANTHER" id="PTHR27002:SF559">
    <property type="entry name" value="CYSTEINE-RICH RLK (RECEPTOR-LIKE KINASE) PROTEIN"/>
    <property type="match status" value="1"/>
</dbReference>
<dbReference type="InterPro" id="IPR011009">
    <property type="entry name" value="Kinase-like_dom_sf"/>
</dbReference>
<proteinExistence type="predicted"/>
<sequence length="759" mass="86065">MKPFYFKMSSKSLFSFLFLLVLPFSSSSDTAGWIKSGFWYAGSDLAVPEIPSTMFTHLHFAFAYINASSFELYISYSDEPYISTFSETVKKTNPSVITLLSIWGGRDKSPDFFAMTSQFSRRKSFITTSIRTARQYGFQGLELNGVNPNTAANMTNMRTFIEEWRTAINSESKSSGTKRLILTMGAHYSPMLESMIYPVDTIVRNFDWVNVMAYDYYLPAEDNITGAHTALYDPASTRNTDYGIKEWIKNGLPANKVVLGLAYHGYAWTLVDPNHHTVGSPARGLAITSDGSMSYGYIKRYMKSYGGIPVYNSTYVVNYVTIGSFWIGYDDVEAIRTKVSYAKDKGLLGFSAFQIPSDDVNWELSKSASGEEEDHRGSKRRLLAILLPTITITILLISTIVCILKKKTMRSEGIEVLNERAIGRNLIVFSFDQIKEATDNFSIENKIGEGGFGPVYKGRLSDGEEIAVKRLSECSKQGVEEFWNEVTLASKLQHVHVLQLQGFCIEREEKMLIYEYMRNRSLNFYLYDAVKSLILDWERRICIIEGITQGLLYLQEYSTFTVIHRDLKASNILLDDEMKPKISDFGIARLFQKDEKEANTGKIVGTYGCVPPEYVKRGVYSRKYDVYSFGVLLLQILGGKKNSCEYGFENNLNLLEYAYELWQKGNGVDFIDPSLHDDAQIGEQLRYLQVALLCVQEKWEDRPSMLEVYSMLKNETEVLPNPKVPAFSKNKDSTTQETLVTLDIPCSDNSLTISELIGR</sequence>
<dbReference type="STRING" id="4072.A0A2G2Z077"/>
<organism evidence="10 11">
    <name type="scientific">Capsicum annuum</name>
    <name type="common">Capsicum pepper</name>
    <dbReference type="NCBI Taxonomy" id="4072"/>
    <lineage>
        <taxon>Eukaryota</taxon>
        <taxon>Viridiplantae</taxon>
        <taxon>Streptophyta</taxon>
        <taxon>Embryophyta</taxon>
        <taxon>Tracheophyta</taxon>
        <taxon>Spermatophyta</taxon>
        <taxon>Magnoliopsida</taxon>
        <taxon>eudicotyledons</taxon>
        <taxon>Gunneridae</taxon>
        <taxon>Pentapetalae</taxon>
        <taxon>asterids</taxon>
        <taxon>lamiids</taxon>
        <taxon>Solanales</taxon>
        <taxon>Solanaceae</taxon>
        <taxon>Solanoideae</taxon>
        <taxon>Capsiceae</taxon>
        <taxon>Capsicum</taxon>
    </lineage>
</organism>
<dbReference type="InterPro" id="IPR000719">
    <property type="entry name" value="Prot_kinase_dom"/>
</dbReference>
<dbReference type="GO" id="GO:0008061">
    <property type="term" value="F:chitin binding"/>
    <property type="evidence" value="ECO:0007669"/>
    <property type="project" value="InterPro"/>
</dbReference>
<keyword evidence="5" id="KW-0067">ATP-binding</keyword>
<keyword evidence="6" id="KW-1133">Transmembrane helix</keyword>
<dbReference type="Gene3D" id="3.30.200.20">
    <property type="entry name" value="Phosphorylase Kinase, domain 1"/>
    <property type="match status" value="1"/>
</dbReference>
<feature type="transmembrane region" description="Helical" evidence="6">
    <location>
        <begin position="382"/>
        <end position="404"/>
    </location>
</feature>
<evidence type="ECO:0000313" key="11">
    <source>
        <dbReference type="Proteomes" id="UP000222542"/>
    </source>
</evidence>
<evidence type="ECO:0000256" key="2">
    <source>
        <dbReference type="ARBA" id="ARBA00022679"/>
    </source>
</evidence>
<dbReference type="GO" id="GO:0006032">
    <property type="term" value="P:chitin catabolic process"/>
    <property type="evidence" value="ECO:0000318"/>
    <property type="project" value="GO_Central"/>
</dbReference>
<keyword evidence="11" id="KW-1185">Reference proteome</keyword>
<dbReference type="FunFam" id="3.10.50.10:FF:000015">
    <property type="entry name" value="Chitotriosidase-1"/>
    <property type="match status" value="1"/>
</dbReference>
<dbReference type="GO" id="GO:0004568">
    <property type="term" value="F:chitinase activity"/>
    <property type="evidence" value="ECO:0000318"/>
    <property type="project" value="GO_Central"/>
</dbReference>
<dbReference type="Pfam" id="PF07714">
    <property type="entry name" value="PK_Tyr_Ser-Thr"/>
    <property type="match status" value="1"/>
</dbReference>
<dbReference type="GO" id="GO:0005975">
    <property type="term" value="P:carbohydrate metabolic process"/>
    <property type="evidence" value="ECO:0007669"/>
    <property type="project" value="InterPro"/>
</dbReference>
<protein>
    <submittedName>
        <fullName evidence="10">Receptor-like serine/threonine-protein kinase SD1-7</fullName>
    </submittedName>
</protein>
<feature type="domain" description="GH18" evidence="9">
    <location>
        <begin position="33"/>
        <end position="375"/>
    </location>
</feature>
<dbReference type="GO" id="GO:0005524">
    <property type="term" value="F:ATP binding"/>
    <property type="evidence" value="ECO:0007669"/>
    <property type="project" value="UniProtKB-KW"/>
</dbReference>
<dbReference type="PANTHER" id="PTHR27002">
    <property type="entry name" value="RECEPTOR-LIKE SERINE/THREONINE-PROTEIN KINASE SD1-8"/>
    <property type="match status" value="1"/>
</dbReference>
<evidence type="ECO:0000256" key="1">
    <source>
        <dbReference type="ARBA" id="ARBA00022527"/>
    </source>
</evidence>
<evidence type="ECO:0000256" key="7">
    <source>
        <dbReference type="SAM" id="SignalP"/>
    </source>
</evidence>
<dbReference type="InterPro" id="IPR001245">
    <property type="entry name" value="Ser-Thr/Tyr_kinase_cat_dom"/>
</dbReference>
<dbReference type="SMART" id="SM00636">
    <property type="entry name" value="Glyco_18"/>
    <property type="match status" value="1"/>
</dbReference>
<evidence type="ECO:0000256" key="3">
    <source>
        <dbReference type="ARBA" id="ARBA00022741"/>
    </source>
</evidence>
<dbReference type="SUPFAM" id="SSF56112">
    <property type="entry name" value="Protein kinase-like (PK-like)"/>
    <property type="match status" value="1"/>
</dbReference>
<dbReference type="AlphaFoldDB" id="A0A2G2Z077"/>
<dbReference type="PROSITE" id="PS50011">
    <property type="entry name" value="PROTEIN_KINASE_DOM"/>
    <property type="match status" value="1"/>
</dbReference>
<dbReference type="PROSITE" id="PS51910">
    <property type="entry name" value="GH18_2"/>
    <property type="match status" value="1"/>
</dbReference>
<dbReference type="SMART" id="SM00220">
    <property type="entry name" value="S_TKc"/>
    <property type="match status" value="1"/>
</dbReference>
<dbReference type="InterPro" id="IPR029070">
    <property type="entry name" value="Chitinase_insertion_sf"/>
</dbReference>
<dbReference type="PROSITE" id="PS00108">
    <property type="entry name" value="PROTEIN_KINASE_ST"/>
    <property type="match status" value="1"/>
</dbReference>
<keyword evidence="3" id="KW-0547">Nucleotide-binding</keyword>
<evidence type="ECO:0000256" key="4">
    <source>
        <dbReference type="ARBA" id="ARBA00022777"/>
    </source>
</evidence>
<dbReference type="InterPro" id="IPR008271">
    <property type="entry name" value="Ser/Thr_kinase_AS"/>
</dbReference>
<dbReference type="SUPFAM" id="SSF54556">
    <property type="entry name" value="Chitinase insertion domain"/>
    <property type="match status" value="1"/>
</dbReference>
<keyword evidence="6" id="KW-0812">Transmembrane</keyword>
<evidence type="ECO:0000259" key="8">
    <source>
        <dbReference type="PROSITE" id="PS50011"/>
    </source>
</evidence>
<dbReference type="InterPro" id="IPR001223">
    <property type="entry name" value="Glyco_hydro18_cat"/>
</dbReference>
<dbReference type="Gene3D" id="3.20.20.80">
    <property type="entry name" value="Glycosidases"/>
    <property type="match status" value="1"/>
</dbReference>